<dbReference type="NCBIfam" id="TIGR01613">
    <property type="entry name" value="primase_Cterm"/>
    <property type="match status" value="1"/>
</dbReference>
<dbReference type="InterPro" id="IPR045455">
    <property type="entry name" value="NrS-1_pol-like_helicase"/>
</dbReference>
<dbReference type="InterPro" id="IPR006500">
    <property type="entry name" value="Helicase_put_C_phage/plasmid"/>
</dbReference>
<dbReference type="InterPro" id="IPR027417">
    <property type="entry name" value="P-loop_NTPase"/>
</dbReference>
<accession>A0AB37D4I5</accession>
<evidence type="ECO:0000313" key="6">
    <source>
        <dbReference type="Proteomes" id="UP000427886"/>
    </source>
</evidence>
<dbReference type="InterPro" id="IPR014818">
    <property type="entry name" value="Phage/plasmid_primase_P4_C"/>
</dbReference>
<evidence type="ECO:0000313" key="5">
    <source>
        <dbReference type="EMBL" id="QGP76886.1"/>
    </source>
</evidence>
<dbReference type="Gene3D" id="3.40.50.300">
    <property type="entry name" value="P-loop containing nucleotide triphosphate hydrolases"/>
    <property type="match status" value="1"/>
</dbReference>
<proteinExistence type="predicted"/>
<sequence length="532" mass="61326">MKTIPKDIEKSIISFEKAKQEEPKELEPFHINIEVNKIEKEAKDKGSDYFNEAVEELKKTTPCWVWFTGIVDTEIKPPKYSIEHGFDHEKMGDMIIKRFHLVKYPKLQVGAVYGKKKGAWRYFAGKDEMRFFVEREVLRELQNWGYYDQKYIPWSRIYILQKVYDPSYPSETPFDRSKPELVVFENGTYNILTDKMKPHEAKDYILLSYDYDLDTSGRDTPYTDSLLDGLVGENALFLKQFIGYTFYRSHAPAQEMVFLKGSGGEGKSSFLNFLSENIFCEDNVSSVTPQDLSDDRFQVVELLGKAVNVSADIKDDYIEDSSIIKRLTGNDSLFAQYKGVQGFTMRNHAKLIFSANTLPRFKDLTEGFSHRLVVIPFLNGNQRLDSATFWKEHDMNKVKEEAAAFAYSCIREFSKIFDGKRALFTKPESLLEATNNWINENDHIGEFISTSVKIHPGDDRGELSSTVFAEYKAFCHQNGYSPKSNQEFRKYLETKGVAKRKSRSQFNDGGSNSQRYVGLELTASYINDGLNR</sequence>
<dbReference type="PANTHER" id="PTHR35372:SF2">
    <property type="entry name" value="SF3 HELICASE DOMAIN-CONTAINING PROTEIN"/>
    <property type="match status" value="1"/>
</dbReference>
<keyword evidence="2" id="KW-0378">Hydrolase</keyword>
<dbReference type="InterPro" id="IPR014015">
    <property type="entry name" value="Helicase_SF3_DNA-vir"/>
</dbReference>
<keyword evidence="1" id="KW-0547">Nucleotide-binding</keyword>
<dbReference type="AlphaFoldDB" id="A0AB37D4I5"/>
<evidence type="ECO:0000256" key="1">
    <source>
        <dbReference type="ARBA" id="ARBA00022741"/>
    </source>
</evidence>
<feature type="domain" description="SF3 helicase" evidence="4">
    <location>
        <begin position="233"/>
        <end position="387"/>
    </location>
</feature>
<dbReference type="RefSeq" id="WP_155224619.1">
    <property type="nucleotide sequence ID" value="NZ_CP046246.1"/>
</dbReference>
<dbReference type="GO" id="GO:0005524">
    <property type="term" value="F:ATP binding"/>
    <property type="evidence" value="ECO:0007669"/>
    <property type="project" value="UniProtKB-KW"/>
</dbReference>
<evidence type="ECO:0000256" key="2">
    <source>
        <dbReference type="ARBA" id="ARBA00022801"/>
    </source>
</evidence>
<dbReference type="Proteomes" id="UP000427886">
    <property type="component" value="Chromosome"/>
</dbReference>
<dbReference type="PANTHER" id="PTHR35372">
    <property type="entry name" value="ATP BINDING PROTEIN-RELATED"/>
    <property type="match status" value="1"/>
</dbReference>
<dbReference type="GO" id="GO:0016787">
    <property type="term" value="F:hydrolase activity"/>
    <property type="evidence" value="ECO:0007669"/>
    <property type="project" value="UniProtKB-KW"/>
</dbReference>
<evidence type="ECO:0000256" key="3">
    <source>
        <dbReference type="ARBA" id="ARBA00022840"/>
    </source>
</evidence>
<dbReference type="SUPFAM" id="SSF52540">
    <property type="entry name" value="P-loop containing nucleoside triphosphate hydrolases"/>
    <property type="match status" value="1"/>
</dbReference>
<protein>
    <submittedName>
        <fullName evidence="5">DNA primase</fullName>
    </submittedName>
</protein>
<dbReference type="InterPro" id="IPR051620">
    <property type="entry name" value="ORF904-like_C"/>
</dbReference>
<dbReference type="EMBL" id="CP046246">
    <property type="protein sequence ID" value="QGP76886.1"/>
    <property type="molecule type" value="Genomic_DNA"/>
</dbReference>
<dbReference type="Pfam" id="PF19263">
    <property type="entry name" value="DUF5906"/>
    <property type="match status" value="1"/>
</dbReference>
<gene>
    <name evidence="5" type="ORF">GLW17_08805</name>
</gene>
<reference evidence="5 6" key="1">
    <citation type="submission" date="2019-11" db="EMBL/GenBank/DDBJ databases">
        <authorList>
            <person name="Kim E."/>
            <person name="Lee J."/>
            <person name="Jeon K."/>
            <person name="Lee Y."/>
        </authorList>
    </citation>
    <scope>NUCLEOTIDE SEQUENCE [LARGE SCALE GENOMIC DNA]</scope>
    <source>
        <strain evidence="5 6">YJ1</strain>
    </source>
</reference>
<name>A0AB37D4I5_TETHA</name>
<evidence type="ECO:0000259" key="4">
    <source>
        <dbReference type="PROSITE" id="PS51206"/>
    </source>
</evidence>
<organism evidence="5 6">
    <name type="scientific">Tetragenococcus halophilus</name>
    <name type="common">Pediococcus halophilus</name>
    <dbReference type="NCBI Taxonomy" id="51669"/>
    <lineage>
        <taxon>Bacteria</taxon>
        <taxon>Bacillati</taxon>
        <taxon>Bacillota</taxon>
        <taxon>Bacilli</taxon>
        <taxon>Lactobacillales</taxon>
        <taxon>Enterococcaceae</taxon>
        <taxon>Tetragenococcus</taxon>
    </lineage>
</organism>
<keyword evidence="3" id="KW-0067">ATP-binding</keyword>
<dbReference type="KEGG" id="tey:GLW17_08805"/>
<dbReference type="GO" id="GO:0004386">
    <property type="term" value="F:helicase activity"/>
    <property type="evidence" value="ECO:0007669"/>
    <property type="project" value="UniProtKB-KW"/>
</dbReference>
<dbReference type="Pfam" id="PF08706">
    <property type="entry name" value="D5_N"/>
    <property type="match status" value="1"/>
</dbReference>
<dbReference type="PROSITE" id="PS51206">
    <property type="entry name" value="SF3_HELICASE_1"/>
    <property type="match status" value="1"/>
</dbReference>